<keyword evidence="4" id="KW-0255">Endonuclease</keyword>
<protein>
    <submittedName>
        <fullName evidence="11">Deoxyribonuclease gamma-like</fullName>
    </submittedName>
</protein>
<dbReference type="PANTHER" id="PTHR11371:SF11">
    <property type="entry name" value="DEOXYRIBONUCLEASE"/>
    <property type="match status" value="1"/>
</dbReference>
<feature type="region of interest" description="Disordered" evidence="7">
    <location>
        <begin position="592"/>
        <end position="618"/>
    </location>
</feature>
<evidence type="ECO:0000256" key="3">
    <source>
        <dbReference type="ARBA" id="ARBA00022729"/>
    </source>
</evidence>
<dbReference type="Pfam" id="PF03372">
    <property type="entry name" value="Exo_endo_phos"/>
    <property type="match status" value="1"/>
</dbReference>
<dbReference type="AlphaFoldDB" id="A0AAV6SR52"/>
<dbReference type="GO" id="GO:0006308">
    <property type="term" value="P:DNA catabolic process"/>
    <property type="evidence" value="ECO:0007669"/>
    <property type="project" value="InterPro"/>
</dbReference>
<dbReference type="SMART" id="SM00476">
    <property type="entry name" value="DNaseIc"/>
    <property type="match status" value="1"/>
</dbReference>
<feature type="domain" description="Endonuclease/exonuclease/phosphatase" evidence="10">
    <location>
        <begin position="25"/>
        <end position="243"/>
    </location>
</feature>
<dbReference type="EMBL" id="JAGKHQ010000003">
    <property type="protein sequence ID" value="KAG7520270.1"/>
    <property type="molecule type" value="Genomic_DNA"/>
</dbReference>
<dbReference type="PANTHER" id="PTHR11371">
    <property type="entry name" value="DEOXYRIBONUCLEASE"/>
    <property type="match status" value="1"/>
</dbReference>
<dbReference type="GO" id="GO:0003677">
    <property type="term" value="F:DNA binding"/>
    <property type="evidence" value="ECO:0007669"/>
    <property type="project" value="TreeGrafter"/>
</dbReference>
<evidence type="ECO:0000256" key="1">
    <source>
        <dbReference type="ARBA" id="ARBA00007359"/>
    </source>
</evidence>
<organism evidence="11 12">
    <name type="scientific">Solea senegalensis</name>
    <name type="common">Senegalese sole</name>
    <dbReference type="NCBI Taxonomy" id="28829"/>
    <lineage>
        <taxon>Eukaryota</taxon>
        <taxon>Metazoa</taxon>
        <taxon>Chordata</taxon>
        <taxon>Craniata</taxon>
        <taxon>Vertebrata</taxon>
        <taxon>Euteleostomi</taxon>
        <taxon>Actinopterygii</taxon>
        <taxon>Neopterygii</taxon>
        <taxon>Teleostei</taxon>
        <taxon>Neoteleostei</taxon>
        <taxon>Acanthomorphata</taxon>
        <taxon>Carangaria</taxon>
        <taxon>Pleuronectiformes</taxon>
        <taxon>Pleuronectoidei</taxon>
        <taxon>Soleidae</taxon>
        <taxon>Solea</taxon>
    </lineage>
</organism>
<evidence type="ECO:0000256" key="7">
    <source>
        <dbReference type="SAM" id="MobiDB-lite"/>
    </source>
</evidence>
<feature type="transmembrane region" description="Helical" evidence="8">
    <location>
        <begin position="949"/>
        <end position="968"/>
    </location>
</feature>
<evidence type="ECO:0000256" key="4">
    <source>
        <dbReference type="ARBA" id="ARBA00022759"/>
    </source>
</evidence>
<dbReference type="CDD" id="cd10282">
    <property type="entry name" value="DNase1"/>
    <property type="match status" value="1"/>
</dbReference>
<keyword evidence="3 9" id="KW-0732">Signal</keyword>
<dbReference type="FunFam" id="3.60.10.10:FF:000007">
    <property type="entry name" value="Deoxyribonuclease"/>
    <property type="match status" value="1"/>
</dbReference>
<comment type="similarity">
    <text evidence="1">Belongs to the DNase I family.</text>
</comment>
<dbReference type="GO" id="GO:0005634">
    <property type="term" value="C:nucleus"/>
    <property type="evidence" value="ECO:0007669"/>
    <property type="project" value="TreeGrafter"/>
</dbReference>
<evidence type="ECO:0000256" key="2">
    <source>
        <dbReference type="ARBA" id="ARBA00022722"/>
    </source>
</evidence>
<comment type="caution">
    <text evidence="11">The sequence shown here is derived from an EMBL/GenBank/DDBJ whole genome shotgun (WGS) entry which is preliminary data.</text>
</comment>
<keyword evidence="12" id="KW-1185">Reference proteome</keyword>
<dbReference type="InterPro" id="IPR005135">
    <property type="entry name" value="Endo/exonuclease/phosphatase"/>
</dbReference>
<keyword evidence="8" id="KW-1133">Transmembrane helix</keyword>
<feature type="chain" id="PRO_5043899500" evidence="9">
    <location>
        <begin position="21"/>
        <end position="982"/>
    </location>
</feature>
<evidence type="ECO:0000256" key="6">
    <source>
        <dbReference type="ARBA" id="ARBA00023157"/>
    </source>
</evidence>
<feature type="compositionally biased region" description="Polar residues" evidence="7">
    <location>
        <begin position="598"/>
        <end position="617"/>
    </location>
</feature>
<dbReference type="Proteomes" id="UP000693946">
    <property type="component" value="Linkage Group LG11"/>
</dbReference>
<accession>A0AAV6SR52</accession>
<sequence>MRTDVLQLVVGLCVLTVTSSFKICAFNIQSFGEAKANNKKVMGILLKTLSRCDLCLIQEVRDSKGEAIQTLVKDLNRFDKSNSYSYVESERLGKKTYKEQYVYVYRNNMLKVKEHYQYPKLDKGTNETDIFSREPFIVRFHSPTTLVKDFVLIGQHTSPKTAMKEMDELYTVFKEVYKKWKTDNVMILGDLNAGCNYVTIRGWRDIRLRSDPRFLWLIGDEHDTTVRRKTHCAYDRIIVHGREIISSIVPGSAQPFNFKESFHLTEEEALEETSFCELLKMETSLSDLLSDALETSFPELDFENFNFDGKCEEDETDISCENVPSKELKAVNQEGMAETAVLCSMETKDTYMTANVAEDQPDEESDKEDFQGVRRKQTGEEDYTSSDGDSEQEGSVSGEDEVDDEEDMGTAEKPGELWMSESFDTEYCSGNKKDGIPAEGQPLAPEDVENTQIRNKEQRENVSIEEESCFERVPEHSNKMMINIDGIEEGEQEREEDKQEDTSGPVCESMKVEQDQNILAQVEILYGGESVTESLEFAAISEHGLQDLIVDADSEQYVEKIKEFSGEEHEEAGESFADYPSDFSSCEYVEDGLKNEESNSQSSALPRTSGRSSNTVDVTWVGTDEDTDEQEDGYLYSRDLERDTDALVSFHVAVEENEGRKTEIVQNVLADAFVNGCEDAGETGEADSDSSTDDEELLDDIYPQNLENDETPAFSMWSISNDSNTKNNREDSVDFSGDWDFDASKTTSVLSDNLLTTEDTDEAETTYSDPCPAEDIDSYSVVQKGDNKAISPSYHGSLDDSFFFNSELAISDLGPLGNDGIMNHGNDRREEKRSWEQEQEIINTFFQSEDDSEEENAREVRQIKVHFCTESLSQVIHYEIDSSDVDSLSSSTDREEDQSYTETSDEVEAPDKTLQIMPGCDLPNTPENLPENSTQICSRKQKCLSMLKLMLKMVVVIAMGLLMFWLTADQLDWLSQASFYKQ</sequence>
<evidence type="ECO:0000313" key="12">
    <source>
        <dbReference type="Proteomes" id="UP000693946"/>
    </source>
</evidence>
<evidence type="ECO:0000256" key="9">
    <source>
        <dbReference type="SAM" id="SignalP"/>
    </source>
</evidence>
<gene>
    <name evidence="11" type="ORF">JOB18_026328</name>
</gene>
<evidence type="ECO:0000256" key="8">
    <source>
        <dbReference type="SAM" id="Phobius"/>
    </source>
</evidence>
<name>A0AAV6SR52_SOLSE</name>
<evidence type="ECO:0000256" key="5">
    <source>
        <dbReference type="ARBA" id="ARBA00022801"/>
    </source>
</evidence>
<feature type="signal peptide" evidence="9">
    <location>
        <begin position="1"/>
        <end position="20"/>
    </location>
</feature>
<evidence type="ECO:0000259" key="10">
    <source>
        <dbReference type="Pfam" id="PF03372"/>
    </source>
</evidence>
<dbReference type="InterPro" id="IPR016202">
    <property type="entry name" value="DNase_I"/>
</dbReference>
<feature type="region of interest" description="Disordered" evidence="7">
    <location>
        <begin position="487"/>
        <end position="506"/>
    </location>
</feature>
<feature type="compositionally biased region" description="Acidic residues" evidence="7">
    <location>
        <begin position="380"/>
        <end position="409"/>
    </location>
</feature>
<feature type="region of interest" description="Disordered" evidence="7">
    <location>
        <begin position="357"/>
        <end position="467"/>
    </location>
</feature>
<feature type="compositionally biased region" description="Acidic residues" evidence="7">
    <location>
        <begin position="894"/>
        <end position="908"/>
    </location>
</feature>
<reference evidence="11 12" key="1">
    <citation type="journal article" date="2021" name="Sci. Rep.">
        <title>Chromosome anchoring in Senegalese sole (Solea senegalensis) reveals sex-associated markers and genome rearrangements in flatfish.</title>
        <authorList>
            <person name="Guerrero-Cozar I."/>
            <person name="Gomez-Garrido J."/>
            <person name="Berbel C."/>
            <person name="Martinez-Blanch J.F."/>
            <person name="Alioto T."/>
            <person name="Claros M.G."/>
            <person name="Gagnaire P.A."/>
            <person name="Manchado M."/>
        </authorList>
    </citation>
    <scope>NUCLEOTIDE SEQUENCE [LARGE SCALE GENOMIC DNA]</scope>
    <source>
        <strain evidence="11">Sse05_10M</strain>
    </source>
</reference>
<keyword evidence="8" id="KW-0472">Membrane</keyword>
<keyword evidence="5" id="KW-0378">Hydrolase</keyword>
<keyword evidence="8" id="KW-0812">Transmembrane</keyword>
<keyword evidence="2" id="KW-0540">Nuclease</keyword>
<feature type="region of interest" description="Disordered" evidence="7">
    <location>
        <begin position="885"/>
        <end position="910"/>
    </location>
</feature>
<dbReference type="GO" id="GO:0004530">
    <property type="term" value="F:deoxyribonuclease I activity"/>
    <property type="evidence" value="ECO:0007669"/>
    <property type="project" value="TreeGrafter"/>
</dbReference>
<keyword evidence="6" id="KW-1015">Disulfide bond</keyword>
<evidence type="ECO:0000313" key="11">
    <source>
        <dbReference type="EMBL" id="KAG7520270.1"/>
    </source>
</evidence>
<proteinExistence type="inferred from homology"/>